<dbReference type="RefSeq" id="WP_038858469.1">
    <property type="nucleotide sequence ID" value="NZ_PQJL01000039.1"/>
</dbReference>
<sequence>MDFDIGHSFPITQGFKKEEAQEIFWKCLYTGTTQENYHYWVVLPNYVKPVELAPIEFKDVGLINIGRYISQGDFPYMEVWIAYENALWEMNPSDWLYNKLSLMGENILHQRIISHPSGAGRFADVLTYKRLASGEQVISRFTVQKDYNPVKGGGNYFLLKVSCAEKDYEKNANIMHFTAVNWDLSFRSNLMLAELLTSISLGADSGISFKIPDSWNSKVIAENRLVVEHTFNDINHGVINLCFFSKVAYPSPEHVYMLTTSRFNKHDNAVALSADGPKNIVNDMNERLDDVLFEWNGEIISAAENVRALYKAYVFGCDDVWCYAEMVGPHMNHKDYYFEANIRCLEIILATFDKERGAIEN</sequence>
<gene>
    <name evidence="1" type="ORF">C3E80_21015</name>
</gene>
<proteinExistence type="predicted"/>
<dbReference type="AlphaFoldDB" id="A0A423XQ83"/>
<protein>
    <submittedName>
        <fullName evidence="1">Uncharacterized protein</fullName>
    </submittedName>
</protein>
<evidence type="ECO:0000313" key="1">
    <source>
        <dbReference type="EMBL" id="ROW58515.1"/>
    </source>
</evidence>
<accession>A0A423XQ83</accession>
<dbReference type="EMBL" id="PQJL01000039">
    <property type="protein sequence ID" value="ROW58515.1"/>
    <property type="molecule type" value="Genomic_DNA"/>
</dbReference>
<name>A0A423XQ83_9ENTR</name>
<dbReference type="Proteomes" id="UP000285793">
    <property type="component" value="Unassembled WGS sequence"/>
</dbReference>
<reference evidence="1 2" key="1">
    <citation type="journal article" date="2018" name="Front. Microbiol.">
        <title>An Investigation of an Acute Gastroenteritis Outbreak: Cronobacter sakazakii, a Potential Cause of Food-Borne Illness.</title>
        <authorList>
            <person name="Yong W."/>
            <person name="Guo B."/>
            <person name="Shi X."/>
            <person name="Cheng T."/>
            <person name="Chen M."/>
            <person name="Jiang X."/>
            <person name="Ye Y."/>
            <person name="Wang J."/>
            <person name="Xie G."/>
            <person name="Ding J."/>
        </authorList>
    </citation>
    <scope>NUCLEOTIDE SEQUENCE [LARGE SCALE GENOMIC DNA]</scope>
    <source>
        <strain evidence="1 2">S1</strain>
    </source>
</reference>
<organism evidence="1 2">
    <name type="scientific">Cronobacter malonaticus</name>
    <dbReference type="NCBI Taxonomy" id="413503"/>
    <lineage>
        <taxon>Bacteria</taxon>
        <taxon>Pseudomonadati</taxon>
        <taxon>Pseudomonadota</taxon>
        <taxon>Gammaproteobacteria</taxon>
        <taxon>Enterobacterales</taxon>
        <taxon>Enterobacteriaceae</taxon>
        <taxon>Cronobacter</taxon>
    </lineage>
</organism>
<evidence type="ECO:0000313" key="2">
    <source>
        <dbReference type="Proteomes" id="UP000285793"/>
    </source>
</evidence>
<comment type="caution">
    <text evidence="1">The sequence shown here is derived from an EMBL/GenBank/DDBJ whole genome shotgun (WGS) entry which is preliminary data.</text>
</comment>